<comment type="caution">
    <text evidence="1">The sequence shown here is derived from an EMBL/GenBank/DDBJ whole genome shotgun (WGS) entry which is preliminary data.</text>
</comment>
<dbReference type="Proteomes" id="UP000689967">
    <property type="component" value="Unassembled WGS sequence"/>
</dbReference>
<gene>
    <name evidence="1" type="ORF">JJQ90_11425</name>
</gene>
<dbReference type="RefSeq" id="WP_216875495.1">
    <property type="nucleotide sequence ID" value="NZ_JAERQM010000003.1"/>
</dbReference>
<sequence length="100" mass="10487">MRESLRSLPLGARCLLLLLADAAAQSGHDETLPFSDTPSLAVVAHAEEAEIAEHIATLIDQGLLAVTTSGRLRVVALTRTGGIRRLARLVMQPHAGGGRG</sequence>
<accession>A0ABS6H6K7</accession>
<dbReference type="EMBL" id="JAERQM010000003">
    <property type="protein sequence ID" value="MBU8544321.1"/>
    <property type="molecule type" value="Genomic_DNA"/>
</dbReference>
<organism evidence="1 2">
    <name type="scientific">Falsiroseomonas oleicola</name>
    <dbReference type="NCBI Taxonomy" id="2801474"/>
    <lineage>
        <taxon>Bacteria</taxon>
        <taxon>Pseudomonadati</taxon>
        <taxon>Pseudomonadota</taxon>
        <taxon>Alphaproteobacteria</taxon>
        <taxon>Acetobacterales</taxon>
        <taxon>Roseomonadaceae</taxon>
        <taxon>Falsiroseomonas</taxon>
    </lineage>
</organism>
<name>A0ABS6H6K7_9PROT</name>
<protein>
    <recommendedName>
        <fullName evidence="3">ArsR family transcriptional regulator</fullName>
    </recommendedName>
</protein>
<evidence type="ECO:0000313" key="1">
    <source>
        <dbReference type="EMBL" id="MBU8544321.1"/>
    </source>
</evidence>
<keyword evidence="2" id="KW-1185">Reference proteome</keyword>
<proteinExistence type="predicted"/>
<evidence type="ECO:0008006" key="3">
    <source>
        <dbReference type="Google" id="ProtNLM"/>
    </source>
</evidence>
<evidence type="ECO:0000313" key="2">
    <source>
        <dbReference type="Proteomes" id="UP000689967"/>
    </source>
</evidence>
<reference evidence="1 2" key="1">
    <citation type="submission" date="2021-01" db="EMBL/GenBank/DDBJ databases">
        <title>Roseomonas sp. nov, a bacterium isolated from an oil production mixture in Yumen Oilfield.</title>
        <authorList>
            <person name="Wu D."/>
        </authorList>
    </citation>
    <scope>NUCLEOTIDE SEQUENCE [LARGE SCALE GENOMIC DNA]</scope>
    <source>
        <strain evidence="1 2">ROY-5-3</strain>
    </source>
</reference>